<evidence type="ECO:0000256" key="1">
    <source>
        <dbReference type="SAM" id="SignalP"/>
    </source>
</evidence>
<dbReference type="EMBL" id="KL367528">
    <property type="protein sequence ID" value="KFD66100.1"/>
    <property type="molecule type" value="Genomic_DNA"/>
</dbReference>
<name>A0A085MMT1_9BILA</name>
<feature type="chain" id="PRO_5010014625" evidence="1">
    <location>
        <begin position="20"/>
        <end position="118"/>
    </location>
</feature>
<protein>
    <submittedName>
        <fullName evidence="2">Uncharacterized protein</fullName>
    </submittedName>
</protein>
<evidence type="ECO:0000313" key="3">
    <source>
        <dbReference type="EMBL" id="KFD66100.1"/>
    </source>
</evidence>
<keyword evidence="1" id="KW-0732">Signal</keyword>
<dbReference type="AlphaFoldDB" id="A0A085MMT1"/>
<accession>A0A085MMT1</accession>
<evidence type="ECO:0000313" key="2">
    <source>
        <dbReference type="EMBL" id="KFD58527.1"/>
    </source>
</evidence>
<reference evidence="2 4" key="1">
    <citation type="journal article" date="2014" name="Nat. Genet.">
        <title>Genome and transcriptome of the porcine whipworm Trichuris suis.</title>
        <authorList>
            <person name="Jex A.R."/>
            <person name="Nejsum P."/>
            <person name="Schwarz E.M."/>
            <person name="Hu L."/>
            <person name="Young N.D."/>
            <person name="Hall R.S."/>
            <person name="Korhonen P.K."/>
            <person name="Liao S."/>
            <person name="Thamsborg S."/>
            <person name="Xia J."/>
            <person name="Xu P."/>
            <person name="Wang S."/>
            <person name="Scheerlinck J.P."/>
            <person name="Hofmann A."/>
            <person name="Sternberg P.W."/>
            <person name="Wang J."/>
            <person name="Gasser R.B."/>
        </authorList>
    </citation>
    <scope>NUCLEOTIDE SEQUENCE [LARGE SCALE GENOMIC DNA]</scope>
    <source>
        <strain evidence="3">DCEP-RM93F</strain>
        <strain evidence="2">DCEP-RM93M</strain>
    </source>
</reference>
<feature type="signal peptide" evidence="1">
    <location>
        <begin position="1"/>
        <end position="19"/>
    </location>
</feature>
<dbReference type="EMBL" id="KL363184">
    <property type="protein sequence ID" value="KFD58527.1"/>
    <property type="molecule type" value="Genomic_DNA"/>
</dbReference>
<dbReference type="Proteomes" id="UP000030758">
    <property type="component" value="Unassembled WGS sequence"/>
</dbReference>
<evidence type="ECO:0000313" key="4">
    <source>
        <dbReference type="Proteomes" id="UP000030764"/>
    </source>
</evidence>
<keyword evidence="4" id="KW-1185">Reference proteome</keyword>
<proteinExistence type="predicted"/>
<gene>
    <name evidence="2" type="ORF">M513_00753</name>
    <name evidence="3" type="ORF">M514_00753</name>
</gene>
<organism evidence="2 4">
    <name type="scientific">Trichuris suis</name>
    <name type="common">pig whipworm</name>
    <dbReference type="NCBI Taxonomy" id="68888"/>
    <lineage>
        <taxon>Eukaryota</taxon>
        <taxon>Metazoa</taxon>
        <taxon>Ecdysozoa</taxon>
        <taxon>Nematoda</taxon>
        <taxon>Enoplea</taxon>
        <taxon>Dorylaimia</taxon>
        <taxon>Trichinellida</taxon>
        <taxon>Trichuridae</taxon>
        <taxon>Trichuris</taxon>
    </lineage>
</organism>
<sequence>MLTTSGILLVMLAYHSISAYTYRPWMHTDLLDQIVSVRLGYKFDEEFYDSENPCEALADLTEDLLEVVDESEIEPSRLRHEYHSVLKRIQKQARRSSNHHSNYAACRITLESLLDRIF</sequence>
<dbReference type="Proteomes" id="UP000030764">
    <property type="component" value="Unassembled WGS sequence"/>
</dbReference>